<dbReference type="EC" id="3.6.1.41" evidence="5"/>
<name>A0A246HLQ9_STEMA</name>
<dbReference type="GO" id="GO:0008803">
    <property type="term" value="F:bis(5'-nucleosyl)-tetraphosphatase (symmetrical) activity"/>
    <property type="evidence" value="ECO:0007669"/>
    <property type="project" value="UniProtKB-UniRule"/>
</dbReference>
<comment type="catalytic activity">
    <reaction evidence="4 5">
        <text>P(1),P(4)-bis(5'-adenosyl) tetraphosphate + H2O = 2 ADP + 2 H(+)</text>
        <dbReference type="Rhea" id="RHEA:24252"/>
        <dbReference type="ChEBI" id="CHEBI:15377"/>
        <dbReference type="ChEBI" id="CHEBI:15378"/>
        <dbReference type="ChEBI" id="CHEBI:58141"/>
        <dbReference type="ChEBI" id="CHEBI:456216"/>
        <dbReference type="EC" id="3.6.1.41"/>
    </reaction>
</comment>
<dbReference type="SUPFAM" id="SSF56300">
    <property type="entry name" value="Metallo-dependent phosphatases"/>
    <property type="match status" value="1"/>
</dbReference>
<comment type="caution">
    <text evidence="8">The sequence shown here is derived from an EMBL/GenBank/DDBJ whole genome shotgun (WGS) entry which is preliminary data.</text>
</comment>
<dbReference type="PANTHER" id="PTHR40942">
    <property type="match status" value="1"/>
</dbReference>
<dbReference type="Gene3D" id="3.60.21.10">
    <property type="match status" value="1"/>
</dbReference>
<feature type="region of interest" description="Disordered" evidence="6">
    <location>
        <begin position="267"/>
        <end position="347"/>
    </location>
</feature>
<evidence type="ECO:0000256" key="2">
    <source>
        <dbReference type="ARBA" id="ARBA00005419"/>
    </source>
</evidence>
<evidence type="ECO:0000256" key="5">
    <source>
        <dbReference type="HAMAP-Rule" id="MF_00199"/>
    </source>
</evidence>
<comment type="function">
    <text evidence="1 5">Hydrolyzes diadenosine 5',5'''-P1,P4-tetraphosphate to yield ADP.</text>
</comment>
<dbReference type="OrthoDB" id="9807890at2"/>
<evidence type="ECO:0000313" key="9">
    <source>
        <dbReference type="Proteomes" id="UP000198157"/>
    </source>
</evidence>
<dbReference type="Pfam" id="PF00149">
    <property type="entry name" value="Metallophos"/>
    <property type="match status" value="1"/>
</dbReference>
<dbReference type="InterPro" id="IPR029052">
    <property type="entry name" value="Metallo-depent_PP-like"/>
</dbReference>
<dbReference type="NCBIfam" id="TIGR00668">
    <property type="entry name" value="apaH"/>
    <property type="match status" value="1"/>
</dbReference>
<feature type="compositionally biased region" description="Low complexity" evidence="6">
    <location>
        <begin position="322"/>
        <end position="340"/>
    </location>
</feature>
<proteinExistence type="inferred from homology"/>
<dbReference type="InterPro" id="IPR004617">
    <property type="entry name" value="ApaH"/>
</dbReference>
<evidence type="ECO:0000256" key="6">
    <source>
        <dbReference type="SAM" id="MobiDB-lite"/>
    </source>
</evidence>
<sequence>MSVWAIGDLQGCYDVTQRLLEKINFDPAVDKLWFCGDLVNRGGQSLETLRLVHSLRESSVIVLGNHDLSLLAVGARTEEEQRKVNPDLLRIVQAEDRDELLEWLRMQKLAHVDRELGWMMIHAGLAPKWTTQLAEKHAREVEQQLHGSGYRKLFRNMYGDKPSWSPGLAGYDRSRAIINLFTRMRYCTPRGRIGIEDKGTPGTQEQGLYPWFEVPGRAERDLKIVCGHWSALGLTITQGVHAIDTGAVWGGKLTALQLDTDELRVVQVPGRDVPKPVSAPRPPARRPAAEGAQANGRPPRQGQGQGRDRGRGGQGRQGGGAKPAQNAEQQPQQQQQPQNNDVTSDAE</sequence>
<dbReference type="EMBL" id="NIVS01000022">
    <property type="protein sequence ID" value="OWQ53060.1"/>
    <property type="molecule type" value="Genomic_DNA"/>
</dbReference>
<evidence type="ECO:0000256" key="1">
    <source>
        <dbReference type="ARBA" id="ARBA00003413"/>
    </source>
</evidence>
<dbReference type="AlphaFoldDB" id="A0A246HLQ9"/>
<dbReference type="CDD" id="cd07422">
    <property type="entry name" value="MPP_ApaH"/>
    <property type="match status" value="1"/>
</dbReference>
<evidence type="ECO:0000256" key="3">
    <source>
        <dbReference type="ARBA" id="ARBA00022801"/>
    </source>
</evidence>
<dbReference type="NCBIfam" id="NF001204">
    <property type="entry name" value="PRK00166.1"/>
    <property type="match status" value="1"/>
</dbReference>
<comment type="similarity">
    <text evidence="2 5">Belongs to the Ap4A hydrolase family.</text>
</comment>
<evidence type="ECO:0000313" key="8">
    <source>
        <dbReference type="EMBL" id="OWQ53060.1"/>
    </source>
</evidence>
<dbReference type="PANTHER" id="PTHR40942:SF4">
    <property type="entry name" value="CYTOCHROME C5"/>
    <property type="match status" value="1"/>
</dbReference>
<dbReference type="HAMAP" id="MF_00199">
    <property type="entry name" value="ApaH"/>
    <property type="match status" value="1"/>
</dbReference>
<gene>
    <name evidence="5" type="primary">apaH</name>
    <name evidence="8" type="ORF">CEE60_11635</name>
</gene>
<evidence type="ECO:0000256" key="4">
    <source>
        <dbReference type="ARBA" id="ARBA00049417"/>
    </source>
</evidence>
<organism evidence="8 9">
    <name type="scientific">Stenotrophomonas maltophilia</name>
    <name type="common">Pseudomonas maltophilia</name>
    <name type="synonym">Xanthomonas maltophilia</name>
    <dbReference type="NCBI Taxonomy" id="40324"/>
    <lineage>
        <taxon>Bacteria</taxon>
        <taxon>Pseudomonadati</taxon>
        <taxon>Pseudomonadota</taxon>
        <taxon>Gammaproteobacteria</taxon>
        <taxon>Lysobacterales</taxon>
        <taxon>Lysobacteraceae</taxon>
        <taxon>Stenotrophomonas</taxon>
        <taxon>Stenotrophomonas maltophilia group</taxon>
    </lineage>
</organism>
<keyword evidence="3 5" id="KW-0378">Hydrolase</keyword>
<reference evidence="8 9" key="1">
    <citation type="submission" date="2017-06" db="EMBL/GenBank/DDBJ databases">
        <authorList>
            <person name="Kim H.J."/>
            <person name="Triplett B.A."/>
        </authorList>
    </citation>
    <scope>NUCLEOTIDE SEQUENCE [LARGE SCALE GENOMIC DNA]</scope>
    <source>
        <strain evidence="8 9">13146</strain>
    </source>
</reference>
<feature type="compositionally biased region" description="Gly residues" evidence="6">
    <location>
        <begin position="312"/>
        <end position="321"/>
    </location>
</feature>
<accession>A0A246HLQ9</accession>
<feature type="domain" description="Calcineurin-like phosphoesterase" evidence="7">
    <location>
        <begin position="1"/>
        <end position="126"/>
    </location>
</feature>
<evidence type="ECO:0000259" key="7">
    <source>
        <dbReference type="Pfam" id="PF00149"/>
    </source>
</evidence>
<dbReference type="InterPro" id="IPR004843">
    <property type="entry name" value="Calcineurin-like_PHP"/>
</dbReference>
<protein>
    <recommendedName>
        <fullName evidence="5">Bis(5'-nucleosyl)-tetraphosphatase, symmetrical</fullName>
        <ecNumber evidence="5">3.6.1.41</ecNumber>
    </recommendedName>
    <alternativeName>
        <fullName evidence="5">Ap4A hydrolase</fullName>
    </alternativeName>
    <alternativeName>
        <fullName evidence="5">Diadenosine 5',5'''-P1,P4-tetraphosphate pyrophosphohydrolase</fullName>
    </alternativeName>
    <alternativeName>
        <fullName evidence="5">Diadenosine tetraphosphatase</fullName>
    </alternativeName>
</protein>
<dbReference type="Proteomes" id="UP000198157">
    <property type="component" value="Unassembled WGS sequence"/>
</dbReference>